<protein>
    <recommendedName>
        <fullName evidence="8">Propionate 3-nitronate monooxygenase</fullName>
    </recommendedName>
</protein>
<dbReference type="EMBL" id="SLWS01000013">
    <property type="protein sequence ID" value="TCO50812.1"/>
    <property type="molecule type" value="Genomic_DNA"/>
</dbReference>
<evidence type="ECO:0000256" key="4">
    <source>
        <dbReference type="ARBA" id="ARBA00022630"/>
    </source>
</evidence>
<dbReference type="Proteomes" id="UP000295680">
    <property type="component" value="Unassembled WGS sequence"/>
</dbReference>
<evidence type="ECO:0000256" key="2">
    <source>
        <dbReference type="ARBA" id="ARBA00009881"/>
    </source>
</evidence>
<dbReference type="RefSeq" id="WP_207926708.1">
    <property type="nucleotide sequence ID" value="NZ_SLWS01000013.1"/>
</dbReference>
<evidence type="ECO:0000256" key="5">
    <source>
        <dbReference type="ARBA" id="ARBA00022643"/>
    </source>
</evidence>
<keyword evidence="11" id="KW-1185">Reference proteome</keyword>
<dbReference type="AlphaFoldDB" id="A0A4R2J0F1"/>
<comment type="caution">
    <text evidence="10">The sequence shown here is derived from an EMBL/GenBank/DDBJ whole genome shotgun (WGS) entry which is preliminary data.</text>
</comment>
<dbReference type="Pfam" id="PF03060">
    <property type="entry name" value="NMO"/>
    <property type="match status" value="1"/>
</dbReference>
<evidence type="ECO:0000256" key="6">
    <source>
        <dbReference type="ARBA" id="ARBA00023002"/>
    </source>
</evidence>
<evidence type="ECO:0000256" key="1">
    <source>
        <dbReference type="ARBA" id="ARBA00001917"/>
    </source>
</evidence>
<dbReference type="InterPro" id="IPR013785">
    <property type="entry name" value="Aldolase_TIM"/>
</dbReference>
<comment type="cofactor">
    <cofactor evidence="1">
        <name>FMN</name>
        <dbReference type="ChEBI" id="CHEBI:58210"/>
    </cofactor>
</comment>
<keyword evidence="6" id="KW-0560">Oxidoreductase</keyword>
<keyword evidence="7 10" id="KW-0503">Monooxygenase</keyword>
<evidence type="ECO:0000256" key="8">
    <source>
        <dbReference type="ARBA" id="ARBA00031155"/>
    </source>
</evidence>
<evidence type="ECO:0000313" key="11">
    <source>
        <dbReference type="Proteomes" id="UP000295680"/>
    </source>
</evidence>
<accession>A0A4R2J0F1</accession>
<dbReference type="InterPro" id="IPR004136">
    <property type="entry name" value="NMO"/>
</dbReference>
<proteinExistence type="inferred from homology"/>
<dbReference type="GO" id="GO:0009636">
    <property type="term" value="P:response to toxic substance"/>
    <property type="evidence" value="ECO:0007669"/>
    <property type="project" value="UniProtKB-KW"/>
</dbReference>
<gene>
    <name evidence="10" type="ORF">EV192_113193</name>
</gene>
<sequence>MYAKLPVIVAPMAGGPSTPDLVAGAADAGAFGFLAAGYLTADGLKAQLDRTRGLTGQAFGVNLFLPSTRSTVDLSGYREAVTAEARRYGAEPGEPVWNDDNYPAKVDLLVADPVPVVSFTFGVPSTNDVERLHAAGTQVVVTVTTPGEARKAAEVGADALCVQGFEAGAHRGIFVDDGSPAGGPTYGLLAALRLVQAEVDLPLIAAGGLVHGADIAAVLAAGAKAAQLGTAFLGCPEAGTQQVHREALKSVRDTAFTRAFSGRPARGLVNRFMTEHDGPAAYPEVHNMTRPVRAAAAKAGDPEAMSLWAGQTYPVAPSGPVRDVVAQLATQLRAAISSVAQVLP</sequence>
<keyword evidence="5" id="KW-0288">FMN</keyword>
<comment type="catalytic activity">
    <reaction evidence="9">
        <text>3 propionate 3-nitronate + 3 O2 + H2O = 3 3-oxopropanoate + 2 nitrate + nitrite + H2O2 + 3 H(+)</text>
        <dbReference type="Rhea" id="RHEA:57332"/>
        <dbReference type="ChEBI" id="CHEBI:15377"/>
        <dbReference type="ChEBI" id="CHEBI:15378"/>
        <dbReference type="ChEBI" id="CHEBI:15379"/>
        <dbReference type="ChEBI" id="CHEBI:16240"/>
        <dbReference type="ChEBI" id="CHEBI:16301"/>
        <dbReference type="ChEBI" id="CHEBI:17632"/>
        <dbReference type="ChEBI" id="CHEBI:33190"/>
        <dbReference type="ChEBI" id="CHEBI:136067"/>
    </reaction>
</comment>
<evidence type="ECO:0000313" key="10">
    <source>
        <dbReference type="EMBL" id="TCO50812.1"/>
    </source>
</evidence>
<evidence type="ECO:0000256" key="9">
    <source>
        <dbReference type="ARBA" id="ARBA00049401"/>
    </source>
</evidence>
<dbReference type="PANTHER" id="PTHR42747:SF3">
    <property type="entry name" value="NITRONATE MONOOXYGENASE-RELATED"/>
    <property type="match status" value="1"/>
</dbReference>
<dbReference type="SUPFAM" id="SSF51412">
    <property type="entry name" value="Inosine monophosphate dehydrogenase (IMPDH)"/>
    <property type="match status" value="1"/>
</dbReference>
<dbReference type="CDD" id="cd04730">
    <property type="entry name" value="NPD_like"/>
    <property type="match status" value="1"/>
</dbReference>
<keyword evidence="3" id="KW-0216">Detoxification</keyword>
<dbReference type="PANTHER" id="PTHR42747">
    <property type="entry name" value="NITRONATE MONOOXYGENASE-RELATED"/>
    <property type="match status" value="1"/>
</dbReference>
<comment type="similarity">
    <text evidence="2">Belongs to the nitronate monooxygenase family. NMO class I subfamily.</text>
</comment>
<evidence type="ECO:0000256" key="3">
    <source>
        <dbReference type="ARBA" id="ARBA00022575"/>
    </source>
</evidence>
<dbReference type="GO" id="GO:0018580">
    <property type="term" value="F:nitronate monooxygenase activity"/>
    <property type="evidence" value="ECO:0007669"/>
    <property type="project" value="InterPro"/>
</dbReference>
<reference evidence="10 11" key="1">
    <citation type="submission" date="2019-03" db="EMBL/GenBank/DDBJ databases">
        <title>Genomic Encyclopedia of Type Strains, Phase IV (KMG-IV): sequencing the most valuable type-strain genomes for metagenomic binning, comparative biology and taxonomic classification.</title>
        <authorList>
            <person name="Goeker M."/>
        </authorList>
    </citation>
    <scope>NUCLEOTIDE SEQUENCE [LARGE SCALE GENOMIC DNA]</scope>
    <source>
        <strain evidence="10 11">DSM 45934</strain>
    </source>
</reference>
<organism evidence="10 11">
    <name type="scientific">Actinocrispum wychmicini</name>
    <dbReference type="NCBI Taxonomy" id="1213861"/>
    <lineage>
        <taxon>Bacteria</taxon>
        <taxon>Bacillati</taxon>
        <taxon>Actinomycetota</taxon>
        <taxon>Actinomycetes</taxon>
        <taxon>Pseudonocardiales</taxon>
        <taxon>Pseudonocardiaceae</taxon>
        <taxon>Actinocrispum</taxon>
    </lineage>
</organism>
<dbReference type="Gene3D" id="3.20.20.70">
    <property type="entry name" value="Aldolase class I"/>
    <property type="match status" value="1"/>
</dbReference>
<keyword evidence="4" id="KW-0285">Flavoprotein</keyword>
<name>A0A4R2J0F1_9PSEU</name>
<evidence type="ECO:0000256" key="7">
    <source>
        <dbReference type="ARBA" id="ARBA00023033"/>
    </source>
</evidence>